<comment type="caution">
    <text evidence="1">The sequence shown here is derived from an EMBL/GenBank/DDBJ whole genome shotgun (WGS) entry which is preliminary data.</text>
</comment>
<keyword evidence="2" id="KW-1185">Reference proteome</keyword>
<proteinExistence type="predicted"/>
<sequence length="97" mass="10893">MSEILSPKLPLEWALLDAQFSRQGVGFVTIDVEEIAFHEMGPITGNWGFGDGEWCRQISSLERRDIVLKARQSYGLIFHYVRSNEIEVNSGIGPLVA</sequence>
<gene>
    <name evidence="1" type="ORF">RRG08_038121</name>
</gene>
<dbReference type="AlphaFoldDB" id="A0AAE0ZYG3"/>
<accession>A0AAE0ZYG3</accession>
<evidence type="ECO:0000313" key="2">
    <source>
        <dbReference type="Proteomes" id="UP001283361"/>
    </source>
</evidence>
<name>A0AAE0ZYG3_9GAST</name>
<dbReference type="EMBL" id="JAWDGP010003058">
    <property type="protein sequence ID" value="KAK3777875.1"/>
    <property type="molecule type" value="Genomic_DNA"/>
</dbReference>
<protein>
    <submittedName>
        <fullName evidence="1">Uncharacterized protein</fullName>
    </submittedName>
</protein>
<organism evidence="1 2">
    <name type="scientific">Elysia crispata</name>
    <name type="common">lettuce slug</name>
    <dbReference type="NCBI Taxonomy" id="231223"/>
    <lineage>
        <taxon>Eukaryota</taxon>
        <taxon>Metazoa</taxon>
        <taxon>Spiralia</taxon>
        <taxon>Lophotrochozoa</taxon>
        <taxon>Mollusca</taxon>
        <taxon>Gastropoda</taxon>
        <taxon>Heterobranchia</taxon>
        <taxon>Euthyneura</taxon>
        <taxon>Panpulmonata</taxon>
        <taxon>Sacoglossa</taxon>
        <taxon>Placobranchoidea</taxon>
        <taxon>Plakobranchidae</taxon>
        <taxon>Elysia</taxon>
    </lineage>
</organism>
<dbReference type="Proteomes" id="UP001283361">
    <property type="component" value="Unassembled WGS sequence"/>
</dbReference>
<evidence type="ECO:0000313" key="1">
    <source>
        <dbReference type="EMBL" id="KAK3777875.1"/>
    </source>
</evidence>
<reference evidence="1" key="1">
    <citation type="journal article" date="2023" name="G3 (Bethesda)">
        <title>A reference genome for the long-term kleptoplast-retaining sea slug Elysia crispata morphotype clarki.</title>
        <authorList>
            <person name="Eastman K.E."/>
            <person name="Pendleton A.L."/>
            <person name="Shaikh M.A."/>
            <person name="Suttiyut T."/>
            <person name="Ogas R."/>
            <person name="Tomko P."/>
            <person name="Gavelis G."/>
            <person name="Widhalm J.R."/>
            <person name="Wisecaver J.H."/>
        </authorList>
    </citation>
    <scope>NUCLEOTIDE SEQUENCE</scope>
    <source>
        <strain evidence="1">ECLA1</strain>
    </source>
</reference>